<dbReference type="EMBL" id="JACIDW010000013">
    <property type="protein sequence ID" value="MBB3965966.1"/>
    <property type="molecule type" value="Genomic_DNA"/>
</dbReference>
<protein>
    <submittedName>
        <fullName evidence="3">Uncharacterized protein</fullName>
    </submittedName>
</protein>
<comment type="caution">
    <text evidence="3">The sequence shown here is derived from an EMBL/GenBank/DDBJ whole genome shotgun (WGS) entry which is preliminary data.</text>
</comment>
<accession>A0A7W6GDS7</accession>
<keyword evidence="4" id="KW-1185">Reference proteome</keyword>
<sequence>MIALLATPLGRWAGSIIGGLLLIGAAVGVFRWWLHEHDQKLLSGYVLLSEKTAAETERDEFKRQAESYKTVMDAYQVQYRNQLQKDQQDDAQAEQERKDHAAKNRAEGRDDGLTDDDIKFLRRRP</sequence>
<keyword evidence="2" id="KW-0472">Membrane</keyword>
<evidence type="ECO:0000313" key="3">
    <source>
        <dbReference type="EMBL" id="MBB3965966.1"/>
    </source>
</evidence>
<reference evidence="3 4" key="1">
    <citation type="submission" date="2020-08" db="EMBL/GenBank/DDBJ databases">
        <title>Genomic Encyclopedia of Type Strains, Phase IV (KMG-IV): sequencing the most valuable type-strain genomes for metagenomic binning, comparative biology and taxonomic classification.</title>
        <authorList>
            <person name="Goeker M."/>
        </authorList>
    </citation>
    <scope>NUCLEOTIDE SEQUENCE [LARGE SCALE GENOMIC DNA]</scope>
    <source>
        <strain evidence="3 4">DSM 26575</strain>
    </source>
</reference>
<dbReference type="Proteomes" id="UP000582090">
    <property type="component" value="Unassembled WGS sequence"/>
</dbReference>
<feature type="compositionally biased region" description="Basic and acidic residues" evidence="1">
    <location>
        <begin position="94"/>
        <end position="125"/>
    </location>
</feature>
<feature type="transmembrane region" description="Helical" evidence="2">
    <location>
        <begin position="12"/>
        <end position="34"/>
    </location>
</feature>
<evidence type="ECO:0000256" key="1">
    <source>
        <dbReference type="SAM" id="MobiDB-lite"/>
    </source>
</evidence>
<gene>
    <name evidence="3" type="ORF">GGQ67_003647</name>
</gene>
<keyword evidence="2" id="KW-0812">Transmembrane</keyword>
<proteinExistence type="predicted"/>
<evidence type="ECO:0000256" key="2">
    <source>
        <dbReference type="SAM" id="Phobius"/>
    </source>
</evidence>
<organism evidence="3 4">
    <name type="scientific">Rhizobium metallidurans</name>
    <dbReference type="NCBI Taxonomy" id="1265931"/>
    <lineage>
        <taxon>Bacteria</taxon>
        <taxon>Pseudomonadati</taxon>
        <taxon>Pseudomonadota</taxon>
        <taxon>Alphaproteobacteria</taxon>
        <taxon>Hyphomicrobiales</taxon>
        <taxon>Rhizobiaceae</taxon>
        <taxon>Rhizobium/Agrobacterium group</taxon>
        <taxon>Rhizobium</taxon>
    </lineage>
</organism>
<evidence type="ECO:0000313" key="4">
    <source>
        <dbReference type="Proteomes" id="UP000582090"/>
    </source>
</evidence>
<keyword evidence="2" id="KW-1133">Transmembrane helix</keyword>
<feature type="region of interest" description="Disordered" evidence="1">
    <location>
        <begin position="83"/>
        <end position="125"/>
    </location>
</feature>
<dbReference type="RefSeq" id="WP_183901480.1">
    <property type="nucleotide sequence ID" value="NZ_JACIDW010000013.1"/>
</dbReference>
<name>A0A7W6GDS7_9HYPH</name>
<dbReference type="AlphaFoldDB" id="A0A7W6GDS7"/>